<feature type="transmembrane region" description="Helical" evidence="1">
    <location>
        <begin position="162"/>
        <end position="184"/>
    </location>
</feature>
<keyword evidence="1" id="KW-0472">Membrane</keyword>
<reference evidence="2 3" key="1">
    <citation type="submission" date="2012-06" db="EMBL/GenBank/DDBJ databases">
        <title>Complete genome sequence of Corynebacterium terpenotabidum Y-11 (=DSM 44721).</title>
        <authorList>
            <person name="Ruckert C."/>
            <person name="Albersmeier A."/>
            <person name="Al-Dilaimi A."/>
            <person name="Szczepanowski R."/>
            <person name="Kalinowski J."/>
        </authorList>
    </citation>
    <scope>NUCLEOTIDE SEQUENCE [LARGE SCALE GENOMIC DNA]</scope>
    <source>
        <strain evidence="2 3">Y-11</strain>
    </source>
</reference>
<feature type="transmembrane region" description="Helical" evidence="1">
    <location>
        <begin position="492"/>
        <end position="510"/>
    </location>
</feature>
<dbReference type="eggNOG" id="COG4585">
    <property type="taxonomic scope" value="Bacteria"/>
</dbReference>
<dbReference type="EMBL" id="CP003696">
    <property type="protein sequence ID" value="AGP31717.1"/>
    <property type="molecule type" value="Genomic_DNA"/>
</dbReference>
<feature type="transmembrane region" description="Helical" evidence="1">
    <location>
        <begin position="80"/>
        <end position="100"/>
    </location>
</feature>
<feature type="transmembrane region" description="Helical" evidence="1">
    <location>
        <begin position="112"/>
        <end position="129"/>
    </location>
</feature>
<feature type="transmembrane region" description="Helical" evidence="1">
    <location>
        <begin position="469"/>
        <end position="486"/>
    </location>
</feature>
<dbReference type="SUPFAM" id="SSF55874">
    <property type="entry name" value="ATPase domain of HSP90 chaperone/DNA topoisomerase II/histidine kinase"/>
    <property type="match status" value="1"/>
</dbReference>
<dbReference type="HOGENOM" id="CLU_372889_0_0_11"/>
<name>S4XF02_9CORY</name>
<keyword evidence="1" id="KW-1133">Transmembrane helix</keyword>
<feature type="transmembrane region" description="Helical" evidence="1">
    <location>
        <begin position="52"/>
        <end position="73"/>
    </location>
</feature>
<dbReference type="Proteomes" id="UP000014809">
    <property type="component" value="Chromosome"/>
</dbReference>
<protein>
    <recommendedName>
        <fullName evidence="4">Two-component system sensor kinase</fullName>
    </recommendedName>
</protein>
<feature type="transmembrane region" description="Helical" evidence="1">
    <location>
        <begin position="517"/>
        <end position="538"/>
    </location>
</feature>
<dbReference type="Gene3D" id="3.30.565.10">
    <property type="entry name" value="Histidine kinase-like ATPase, C-terminal domain"/>
    <property type="match status" value="1"/>
</dbReference>
<dbReference type="STRING" id="1200352.A606_10390"/>
<gene>
    <name evidence="2" type="ORF">A606_10390</name>
</gene>
<dbReference type="KEGG" id="cter:A606_10390"/>
<organism evidence="2 3">
    <name type="scientific">Corynebacterium terpenotabidum Y-11</name>
    <dbReference type="NCBI Taxonomy" id="1200352"/>
    <lineage>
        <taxon>Bacteria</taxon>
        <taxon>Bacillati</taxon>
        <taxon>Actinomycetota</taxon>
        <taxon>Actinomycetes</taxon>
        <taxon>Mycobacteriales</taxon>
        <taxon>Corynebacteriaceae</taxon>
        <taxon>Corynebacterium</taxon>
    </lineage>
</organism>
<sequence length="740" mass="78669">MRVTMLRIVALVIICAWPVAFIITLAPGIAVTEQTAADPTTTTTGGWVSGNWYVITTALLFIGAEICLLITWLRGRTGELIVALRLTAATLVVAVLLLVFRPDSGHDGGAPGLWFSAFTVIPAIAFALTAPPVATVGYVLSVSGTAAVANAVIRGTDSIAEFIAYVGHTLIIAVYLCVIVSGALRIGRSVDLAEESAWRNSIRANRQRARDGEMARFTAQIHDDVLSHLSSIADRVVPQSRHDLRLAFTTSATLDVSPEHVVDTATRAVEDITPDCRIITTIDPEARSVPTAVASPMLMALAEVARNSARHAGDGATRECRIVIGPARMDLTYCDDGAGFTMADLRPTAAGLRISVQGRMDAVDGGAVQISSTPGEGTTIRLTWEGTSPDPVEDAPSDVLDRTVLWEHLGLNAVMYALFGVSVVGVFAAMAVAADSASTPVTVVTWILLAVATALVMPGDSAPLRSWQAASVVVVLWVALAVGVWQEPEGDATWLSQWHLAAVAFVALLLPTRRRPWHAVVVVGGGIVLLTVLTLAGIGPTDYHNELQFAVASIIVVASVAVVVRVQSFLWRVPAASEVLRHAAQEKAAADEVTQRRAENLRMLELTAGPVFTAASRSGEVSEALSRRARLTELQLRDMIRSPLLNLPVLREAVWDARARGVTVLLLDDRSGRTPTGDAPVVIDRLLGDILYALDVATPGDHVTVRLLPAGREAFATVRDSAGLVRYDASGGRLPERADP</sequence>
<dbReference type="InterPro" id="IPR036890">
    <property type="entry name" value="HATPase_C_sf"/>
</dbReference>
<feature type="transmembrane region" description="Helical" evidence="1">
    <location>
        <begin position="440"/>
        <end position="457"/>
    </location>
</feature>
<proteinExistence type="predicted"/>
<feature type="transmembrane region" description="Helical" evidence="1">
    <location>
        <begin position="550"/>
        <end position="571"/>
    </location>
</feature>
<evidence type="ECO:0000313" key="2">
    <source>
        <dbReference type="EMBL" id="AGP31717.1"/>
    </source>
</evidence>
<keyword evidence="1" id="KW-0812">Transmembrane</keyword>
<dbReference type="AlphaFoldDB" id="S4XF02"/>
<feature type="transmembrane region" description="Helical" evidence="1">
    <location>
        <begin position="136"/>
        <end position="156"/>
    </location>
</feature>
<keyword evidence="3" id="KW-1185">Reference proteome</keyword>
<evidence type="ECO:0000313" key="3">
    <source>
        <dbReference type="Proteomes" id="UP000014809"/>
    </source>
</evidence>
<accession>S4XF02</accession>
<feature type="transmembrane region" description="Helical" evidence="1">
    <location>
        <begin position="413"/>
        <end position="434"/>
    </location>
</feature>
<evidence type="ECO:0000256" key="1">
    <source>
        <dbReference type="SAM" id="Phobius"/>
    </source>
</evidence>
<evidence type="ECO:0008006" key="4">
    <source>
        <dbReference type="Google" id="ProtNLM"/>
    </source>
</evidence>
<dbReference type="PATRIC" id="fig|1200352.3.peg.2119"/>